<evidence type="ECO:0000313" key="1">
    <source>
        <dbReference type="EMBL" id="MDC5698962.1"/>
    </source>
</evidence>
<dbReference type="RefSeq" id="WP_272463520.1">
    <property type="nucleotide sequence ID" value="NZ_JAPFQL010000096.1"/>
</dbReference>
<gene>
    <name evidence="1" type="ORF">OO014_17045</name>
</gene>
<dbReference type="Proteomes" id="UP001150259">
    <property type="component" value="Unassembled WGS sequence"/>
</dbReference>
<dbReference type="EMBL" id="JAPFQL010000096">
    <property type="protein sequence ID" value="MDC5698962.1"/>
    <property type="molecule type" value="Genomic_DNA"/>
</dbReference>
<name>A0ABT5GL74_9MICO</name>
<reference evidence="1 2" key="1">
    <citation type="submission" date="2022-11" db="EMBL/GenBank/DDBJ databases">
        <title>Anaerobic phenanthrene biodegradation by a DNRA strain PheN6.</title>
        <authorList>
            <person name="Zhang Z."/>
        </authorList>
    </citation>
    <scope>NUCLEOTIDE SEQUENCE [LARGE SCALE GENOMIC DNA]</scope>
    <source>
        <strain evidence="1 2">PheN6</strain>
    </source>
</reference>
<evidence type="ECO:0000313" key="2">
    <source>
        <dbReference type="Proteomes" id="UP001150259"/>
    </source>
</evidence>
<proteinExistence type="predicted"/>
<sequence>MKNMTMTMSAVSCVASARPRPATVLLAATDVQGQGTVLSFATPIDVRRVDAIEAAGLVPATDVDLTAIYKTPDVARSRSGRPPV</sequence>
<accession>A0ABT5GL74</accession>
<organism evidence="1 2">
    <name type="scientific">Intrasporangium calvum</name>
    <dbReference type="NCBI Taxonomy" id="53358"/>
    <lineage>
        <taxon>Bacteria</taxon>
        <taxon>Bacillati</taxon>
        <taxon>Actinomycetota</taxon>
        <taxon>Actinomycetes</taxon>
        <taxon>Micrococcales</taxon>
        <taxon>Intrasporangiaceae</taxon>
        <taxon>Intrasporangium</taxon>
    </lineage>
</organism>
<comment type="caution">
    <text evidence="1">The sequence shown here is derived from an EMBL/GenBank/DDBJ whole genome shotgun (WGS) entry which is preliminary data.</text>
</comment>
<protein>
    <submittedName>
        <fullName evidence="1">Uncharacterized protein</fullName>
    </submittedName>
</protein>
<keyword evidence="2" id="KW-1185">Reference proteome</keyword>